<dbReference type="AlphaFoldDB" id="A0A1J0AEK0"/>
<dbReference type="OrthoDB" id="9807419at2"/>
<dbReference type="SMART" id="SM00739">
    <property type="entry name" value="KOW"/>
    <property type="match status" value="1"/>
</dbReference>
<sequence>MVRRLQPGLVKKLTKQAGIRPHRNGLRYKMHVRQGDTVQVISGDDKGKVGEILRVLPETSRVIVAGVNIRTKHAKPQREGEKGQIVRAEAPLHSSKVMLYSQEKDLASRVCHTYTEDGRKVRMLKKTGELLLPKLKGKGK</sequence>
<evidence type="ECO:0000256" key="8">
    <source>
        <dbReference type="ARBA" id="ARBA00058688"/>
    </source>
</evidence>
<evidence type="ECO:0000256" key="6">
    <source>
        <dbReference type="ARBA" id="ARBA00023274"/>
    </source>
</evidence>
<dbReference type="Pfam" id="PF17136">
    <property type="entry name" value="ribosomal_L24"/>
    <property type="match status" value="1"/>
</dbReference>
<evidence type="ECO:0000259" key="11">
    <source>
        <dbReference type="SMART" id="SM00739"/>
    </source>
</evidence>
<dbReference type="PROSITE" id="PS01108">
    <property type="entry name" value="RIBOSOMAL_L24"/>
    <property type="match status" value="1"/>
</dbReference>
<dbReference type="RefSeq" id="WP_071454776.1">
    <property type="nucleotide sequence ID" value="NZ_CP017675.1"/>
</dbReference>
<evidence type="ECO:0000313" key="13">
    <source>
        <dbReference type="Proteomes" id="UP000180235"/>
    </source>
</evidence>
<dbReference type="GO" id="GO:0005840">
    <property type="term" value="C:ribosome"/>
    <property type="evidence" value="ECO:0007669"/>
    <property type="project" value="UniProtKB-KW"/>
</dbReference>
<protein>
    <recommendedName>
        <fullName evidence="7 9">Large ribosomal subunit protein uL24</fullName>
    </recommendedName>
</protein>
<evidence type="ECO:0000256" key="5">
    <source>
        <dbReference type="ARBA" id="ARBA00022980"/>
    </source>
</evidence>
<dbReference type="GO" id="GO:0006412">
    <property type="term" value="P:translation"/>
    <property type="evidence" value="ECO:0007669"/>
    <property type="project" value="UniProtKB-UniRule"/>
</dbReference>
<dbReference type="GO" id="GO:0003735">
    <property type="term" value="F:structural constituent of ribosome"/>
    <property type="evidence" value="ECO:0007669"/>
    <property type="project" value="InterPro"/>
</dbReference>
<evidence type="ECO:0000256" key="4">
    <source>
        <dbReference type="ARBA" id="ARBA00022884"/>
    </source>
</evidence>
<dbReference type="EMBL" id="CP017675">
    <property type="protein sequence ID" value="APB34323.1"/>
    <property type="molecule type" value="Genomic_DNA"/>
</dbReference>
<dbReference type="PANTHER" id="PTHR12903">
    <property type="entry name" value="MITOCHONDRIAL RIBOSOMAL PROTEIN L24"/>
    <property type="match status" value="1"/>
</dbReference>
<dbReference type="CDD" id="cd06089">
    <property type="entry name" value="KOW_RPL26"/>
    <property type="match status" value="1"/>
</dbReference>
<dbReference type="InterPro" id="IPR005825">
    <property type="entry name" value="Ribosomal_uL24_CS"/>
</dbReference>
<dbReference type="HAMAP" id="MF_01326_B">
    <property type="entry name" value="Ribosomal_uL24_B"/>
    <property type="match status" value="1"/>
</dbReference>
<dbReference type="GO" id="GO:0019843">
    <property type="term" value="F:rRNA binding"/>
    <property type="evidence" value="ECO:0007669"/>
    <property type="project" value="UniProtKB-UniRule"/>
</dbReference>
<dbReference type="FunFam" id="2.30.30.30:FF:000004">
    <property type="entry name" value="50S ribosomal protein L24"/>
    <property type="match status" value="1"/>
</dbReference>
<accession>A0A1J0AEK0</accession>
<evidence type="ECO:0000256" key="2">
    <source>
        <dbReference type="ARBA" id="ARBA00010618"/>
    </source>
</evidence>
<dbReference type="Gene3D" id="2.30.30.30">
    <property type="match status" value="1"/>
</dbReference>
<reference evidence="12 13" key="1">
    <citation type="submission" date="2016-10" db="EMBL/GenBank/DDBJ databases">
        <title>Description of Gloeomargarita lithophora gen. nov., sp. nov., a thylakoid-bearing basal-branching cyanobacterium with intracellular carbonates, and proposal for Gloeomargaritales ord. nov.</title>
        <authorList>
            <person name="Moreira D."/>
            <person name="Tavera R."/>
            <person name="Benzerara K."/>
            <person name="Skouri-Panet F."/>
            <person name="Couradeau E."/>
            <person name="Gerard E."/>
            <person name="Loussert C."/>
            <person name="Novelo E."/>
            <person name="Zivanovic Y."/>
            <person name="Lopez-Garcia P."/>
        </authorList>
    </citation>
    <scope>NUCLEOTIDE SEQUENCE [LARGE SCALE GENOMIC DNA]</scope>
    <source>
        <strain evidence="12 13">D10</strain>
    </source>
</reference>
<keyword evidence="5 9" id="KW-0689">Ribosomal protein</keyword>
<comment type="function">
    <text evidence="1 9">One of two assembly initiator proteins, it binds directly to the 5'-end of the 23S rRNA, where it nucleates assembly of the 50S subunit.</text>
</comment>
<keyword evidence="13" id="KW-1185">Reference proteome</keyword>
<evidence type="ECO:0000313" key="12">
    <source>
        <dbReference type="EMBL" id="APB34323.1"/>
    </source>
</evidence>
<evidence type="ECO:0000256" key="1">
    <source>
        <dbReference type="ARBA" id="ARBA00004072"/>
    </source>
</evidence>
<dbReference type="InterPro" id="IPR014722">
    <property type="entry name" value="Rib_uL2_dom2"/>
</dbReference>
<organism evidence="12 13">
    <name type="scientific">Gloeomargarita lithophora Alchichica-D10</name>
    <dbReference type="NCBI Taxonomy" id="1188229"/>
    <lineage>
        <taxon>Bacteria</taxon>
        <taxon>Bacillati</taxon>
        <taxon>Cyanobacteriota</taxon>
        <taxon>Cyanophyceae</taxon>
        <taxon>Gloeomargaritales</taxon>
        <taxon>Gloeomargaritaceae</taxon>
        <taxon>Gloeomargarita</taxon>
    </lineage>
</organism>
<dbReference type="GO" id="GO:1990904">
    <property type="term" value="C:ribonucleoprotein complex"/>
    <property type="evidence" value="ECO:0007669"/>
    <property type="project" value="UniProtKB-KW"/>
</dbReference>
<evidence type="ECO:0000256" key="9">
    <source>
        <dbReference type="HAMAP-Rule" id="MF_01326"/>
    </source>
</evidence>
<comment type="subunit">
    <text evidence="9">Part of the 50S ribosomal subunit.</text>
</comment>
<dbReference type="SUPFAM" id="SSF50104">
    <property type="entry name" value="Translation proteins SH3-like domain"/>
    <property type="match status" value="1"/>
</dbReference>
<feature type="domain" description="KOW" evidence="11">
    <location>
        <begin position="31"/>
        <end position="58"/>
    </location>
</feature>
<dbReference type="InterPro" id="IPR057264">
    <property type="entry name" value="Ribosomal_uL24_C"/>
</dbReference>
<keyword evidence="3 9" id="KW-0699">rRNA-binding</keyword>
<dbReference type="InterPro" id="IPR008991">
    <property type="entry name" value="Translation_prot_SH3-like_sf"/>
</dbReference>
<dbReference type="InterPro" id="IPR041988">
    <property type="entry name" value="Ribosomal_uL24_KOW"/>
</dbReference>
<name>A0A1J0AEK0_9CYAN</name>
<gene>
    <name evidence="9 12" type="primary">rplX</name>
    <name evidence="9" type="synonym">rpl24</name>
    <name evidence="12" type="ORF">GlitD10_1997</name>
</gene>
<dbReference type="STRING" id="1188229.GlitD10_1997"/>
<evidence type="ECO:0000256" key="3">
    <source>
        <dbReference type="ARBA" id="ARBA00022730"/>
    </source>
</evidence>
<keyword evidence="6 9" id="KW-0687">Ribonucleoprotein</keyword>
<dbReference type="Pfam" id="PF00467">
    <property type="entry name" value="KOW"/>
    <property type="match status" value="1"/>
</dbReference>
<dbReference type="InterPro" id="IPR003256">
    <property type="entry name" value="Ribosomal_uL24"/>
</dbReference>
<dbReference type="NCBIfam" id="TIGR01079">
    <property type="entry name" value="rplX_bact"/>
    <property type="match status" value="1"/>
</dbReference>
<evidence type="ECO:0000256" key="10">
    <source>
        <dbReference type="RuleBase" id="RU003477"/>
    </source>
</evidence>
<dbReference type="KEGG" id="glt:GlitD10_1997"/>
<comment type="function">
    <text evidence="8 9">One of the proteins that surrounds the polypeptide exit tunnel on the outside of the subunit.</text>
</comment>
<evidence type="ECO:0000256" key="7">
    <source>
        <dbReference type="ARBA" id="ARBA00035206"/>
    </source>
</evidence>
<comment type="similarity">
    <text evidence="2 9 10">Belongs to the universal ribosomal protein uL24 family.</text>
</comment>
<dbReference type="Proteomes" id="UP000180235">
    <property type="component" value="Chromosome"/>
</dbReference>
<proteinExistence type="inferred from homology"/>
<dbReference type="InterPro" id="IPR005824">
    <property type="entry name" value="KOW"/>
</dbReference>
<keyword evidence="4 9" id="KW-0694">RNA-binding</keyword>